<reference evidence="2" key="1">
    <citation type="submission" date="2020-03" db="EMBL/GenBank/DDBJ databases">
        <title>The deep terrestrial virosphere.</title>
        <authorList>
            <person name="Holmfeldt K."/>
            <person name="Nilsson E."/>
            <person name="Simone D."/>
            <person name="Lopez-Fernandez M."/>
            <person name="Wu X."/>
            <person name="de Brujin I."/>
            <person name="Lundin D."/>
            <person name="Andersson A."/>
            <person name="Bertilsson S."/>
            <person name="Dopson M."/>
        </authorList>
    </citation>
    <scope>NUCLEOTIDE SEQUENCE</scope>
    <source>
        <strain evidence="2">MM415A00321</strain>
        <strain evidence="1">MM415B00326</strain>
    </source>
</reference>
<sequence length="1318" mass="129526">MKRILLFCSVLVLLFCTSAEAAMTYGADYYRQHKQNILGGSYQQDPIWLFMTETETTGMASFVFVPGLEPSTPNEGEVYYDESSNGLLLYNGSAWVSIDVAGASSLDTAYGISAAVTVDAGSITLTATDAANNAVLTLVQSDTGSTPGLVLTNAGTGPTIQIDGSSTGDDITGTGDTWTISEAGVGTFAGLIVGSTDFVFSENGEAIRNDTNLEFEFYSPTATTEDFSIGLGTNTNIVTFSSDSGATSIAFDTIDDLTGIGNVYFDAAASTITLAASGDAQDLTVQVTGAHNSSLDLRSAGTGDDAIKVYATAGGIDVDTAGGIITMTSTADGAGDDITIEVDGDQNASIILTSDGTGGDAISLITSAATGDIKVASADEIDIDSVGSIYIDLSEAGANLDVDSAAGSIFLDAGEADTAAVTIIASATAGGMDIDSGTAGIAIDTTGAFSIDGAAASNVSVVSGATDENLTISVTGATASSLILSSAGTGDDAVDLNATAGGLDVDTAKSIVLTSAENEVDAIVLQATLGGIQILCDAASATEDITIANTGGSVNVTSSEAADDAVKIYTSNAAGQIHIVSTDTTADGINVDATGGIDIDAGITSDIALNAGQILIESEQSAASAISLITNTGVLETIVINNMVGTDDASINIDSVAGGMDIDVAGPIGIDNSGAAKDIHIDSAAGSVQLIGGQAAADAVVIDAENAAGGLDIDAGTAGINMLATAGDITITNTDAKDIILDAQAGRVLITGTESASDAIALVADGANGEISLSAAVGGIDIDAASGPITIDAAGAAGDLITIKNTTGTGASATTEEDAAIQLYAPAGGIALTSGLSAADAIRIETQSSGSLLTIQSAAGTNASAIGLIATAGGITASVADGKSLKLGNAGADAYFEVAAHATPATEYVNIVNTNGTAATAINMTALAGGINATVNDGSTLKLGSEGGDTYVQVAPHGTAATEIISVVNAAGTADGAIVLTSTSGGVDINSKEMFTVTVAGGTAASADITLLNSTGTDAAAIALTSSAGGVDIDAAAAKEINIAGGSVALVSKTTGAGAISLTTNIGTAETIAITNSAGTGTDAINIDATLGGIDLDAKEMFTVNVTGGTAASADITLTNTPGTDEAAISLQAVAGGVDINAALAKNVAITGGQVLIDSLDNAASAIALTTNVGTSETIVVTNTLGNSAAAIDLTSSAGGVTVTAAKPLKLEAALAVNDVQTIGQDDATPDVSGYSYFNTGTNADTIDDFDGTDIEEGQIIIVVSKAAITYDVDGGALIAGTTDLVTASGDVTVWMYDGTNWLLLSWIDNAADQNGKG</sequence>
<evidence type="ECO:0000313" key="2">
    <source>
        <dbReference type="EMBL" id="QJA83022.1"/>
    </source>
</evidence>
<organism evidence="2">
    <name type="scientific">viral metagenome</name>
    <dbReference type="NCBI Taxonomy" id="1070528"/>
    <lineage>
        <taxon>unclassified sequences</taxon>
        <taxon>metagenomes</taxon>
        <taxon>organismal metagenomes</taxon>
    </lineage>
</organism>
<accession>A0A6M3KMB5</accession>
<name>A0A6M3KMB5_9ZZZZ</name>
<dbReference type="EMBL" id="MT142502">
    <property type="protein sequence ID" value="QJA83022.1"/>
    <property type="molecule type" value="Genomic_DNA"/>
</dbReference>
<dbReference type="EMBL" id="MT141561">
    <property type="protein sequence ID" value="QJA66860.1"/>
    <property type="molecule type" value="Genomic_DNA"/>
</dbReference>
<evidence type="ECO:0000313" key="1">
    <source>
        <dbReference type="EMBL" id="QJA66860.1"/>
    </source>
</evidence>
<gene>
    <name evidence="2" type="ORF">MM415A00321_0002</name>
    <name evidence="1" type="ORF">MM415B00326_0060</name>
</gene>
<proteinExistence type="predicted"/>
<protein>
    <submittedName>
        <fullName evidence="2">Uncharacterized protein</fullName>
    </submittedName>
</protein>